<dbReference type="AlphaFoldDB" id="W9GEZ5"/>
<feature type="region of interest" description="Disordered" evidence="1">
    <location>
        <begin position="23"/>
        <end position="71"/>
    </location>
</feature>
<keyword evidence="4" id="KW-1185">Reference proteome</keyword>
<protein>
    <recommendedName>
        <fullName evidence="5">Lipoprotein</fullName>
    </recommendedName>
</protein>
<organism evidence="3 4">
    <name type="scientific">Intrasporangium chromatireducens Q5-1</name>
    <dbReference type="NCBI Taxonomy" id="584657"/>
    <lineage>
        <taxon>Bacteria</taxon>
        <taxon>Bacillati</taxon>
        <taxon>Actinomycetota</taxon>
        <taxon>Actinomycetes</taxon>
        <taxon>Micrococcales</taxon>
        <taxon>Intrasporangiaceae</taxon>
        <taxon>Intrasporangium</taxon>
    </lineage>
</organism>
<dbReference type="PROSITE" id="PS51257">
    <property type="entry name" value="PROKAR_LIPOPROTEIN"/>
    <property type="match status" value="1"/>
</dbReference>
<evidence type="ECO:0000313" key="3">
    <source>
        <dbReference type="EMBL" id="EWT04610.1"/>
    </source>
</evidence>
<feature type="signal peptide" evidence="2">
    <location>
        <begin position="1"/>
        <end position="23"/>
    </location>
</feature>
<dbReference type="Proteomes" id="UP000019494">
    <property type="component" value="Unassembled WGS sequence"/>
</dbReference>
<reference evidence="4" key="1">
    <citation type="submission" date="2013-08" db="EMBL/GenBank/DDBJ databases">
        <title>Intrasporangium oryzae NRRL B-24470.</title>
        <authorList>
            <person name="Liu H."/>
            <person name="Wang G."/>
        </authorList>
    </citation>
    <scope>NUCLEOTIDE SEQUENCE [LARGE SCALE GENOMIC DNA]</scope>
    <source>
        <strain evidence="4">Q5-1</strain>
    </source>
</reference>
<dbReference type="EMBL" id="AWQS01000214">
    <property type="protein sequence ID" value="EWT04610.1"/>
    <property type="molecule type" value="Genomic_DNA"/>
</dbReference>
<gene>
    <name evidence="3" type="ORF">N864_08980</name>
</gene>
<proteinExistence type="predicted"/>
<dbReference type="OrthoDB" id="3260457at2"/>
<dbReference type="RefSeq" id="WP_034720101.1">
    <property type="nucleotide sequence ID" value="NZ_AWQS01000214.1"/>
</dbReference>
<accession>W9GEZ5</accession>
<evidence type="ECO:0000256" key="1">
    <source>
        <dbReference type="SAM" id="MobiDB-lite"/>
    </source>
</evidence>
<sequence>MRGKAIGGVAVVAALVLAGCAGQDEGAPPAPPSSTPATPVTPDLDQFTPPPSGLVDEDTGETITPQPVPEWDETSRQSVVAAAETAMRAFARPDLDYETWWAELEPLLTPQAAEDYAYVDPANIPVREVTGQGTIIDDTSAYVAQVEVPTDAGRYWLILNRQDADAPWLVSRITPVEQAD</sequence>
<feature type="chain" id="PRO_5039066348" description="Lipoprotein" evidence="2">
    <location>
        <begin position="24"/>
        <end position="180"/>
    </location>
</feature>
<keyword evidence="2" id="KW-0732">Signal</keyword>
<name>W9GEZ5_9MICO</name>
<evidence type="ECO:0008006" key="5">
    <source>
        <dbReference type="Google" id="ProtNLM"/>
    </source>
</evidence>
<comment type="caution">
    <text evidence="3">The sequence shown here is derived from an EMBL/GenBank/DDBJ whole genome shotgun (WGS) entry which is preliminary data.</text>
</comment>
<evidence type="ECO:0000313" key="4">
    <source>
        <dbReference type="Proteomes" id="UP000019494"/>
    </source>
</evidence>
<evidence type="ECO:0000256" key="2">
    <source>
        <dbReference type="SAM" id="SignalP"/>
    </source>
</evidence>